<feature type="compositionally biased region" description="Basic and acidic residues" evidence="1">
    <location>
        <begin position="77"/>
        <end position="89"/>
    </location>
</feature>
<feature type="region of interest" description="Disordered" evidence="1">
    <location>
        <begin position="1"/>
        <end position="102"/>
    </location>
</feature>
<reference evidence="2 3" key="1">
    <citation type="journal article" date="2021" name="BMC Genomics">
        <title>Datura genome reveals duplications of psychoactive alkaloid biosynthetic genes and high mutation rate following tissue culture.</title>
        <authorList>
            <person name="Rajewski A."/>
            <person name="Carter-House D."/>
            <person name="Stajich J."/>
            <person name="Litt A."/>
        </authorList>
    </citation>
    <scope>NUCLEOTIDE SEQUENCE [LARGE SCALE GENOMIC DNA]</scope>
    <source>
        <strain evidence="2">AR-01</strain>
    </source>
</reference>
<evidence type="ECO:0000313" key="3">
    <source>
        <dbReference type="Proteomes" id="UP000823775"/>
    </source>
</evidence>
<proteinExistence type="predicted"/>
<gene>
    <name evidence="2" type="ORF">HAX54_004481</name>
</gene>
<dbReference type="EMBL" id="JACEIK010012068">
    <property type="protein sequence ID" value="MCE3216022.1"/>
    <property type="molecule type" value="Genomic_DNA"/>
</dbReference>
<dbReference type="Proteomes" id="UP000823775">
    <property type="component" value="Unassembled WGS sequence"/>
</dbReference>
<feature type="compositionally biased region" description="Basic residues" evidence="1">
    <location>
        <begin position="7"/>
        <end position="23"/>
    </location>
</feature>
<comment type="caution">
    <text evidence="2">The sequence shown here is derived from an EMBL/GenBank/DDBJ whole genome shotgun (WGS) entry which is preliminary data.</text>
</comment>
<feature type="compositionally biased region" description="Acidic residues" evidence="1">
    <location>
        <begin position="56"/>
        <end position="76"/>
    </location>
</feature>
<accession>A0ABS8WXH4</accession>
<evidence type="ECO:0000256" key="1">
    <source>
        <dbReference type="SAM" id="MobiDB-lite"/>
    </source>
</evidence>
<organism evidence="2 3">
    <name type="scientific">Datura stramonium</name>
    <name type="common">Jimsonweed</name>
    <name type="synonym">Common thornapple</name>
    <dbReference type="NCBI Taxonomy" id="4076"/>
    <lineage>
        <taxon>Eukaryota</taxon>
        <taxon>Viridiplantae</taxon>
        <taxon>Streptophyta</taxon>
        <taxon>Embryophyta</taxon>
        <taxon>Tracheophyta</taxon>
        <taxon>Spermatophyta</taxon>
        <taxon>Magnoliopsida</taxon>
        <taxon>eudicotyledons</taxon>
        <taxon>Gunneridae</taxon>
        <taxon>Pentapetalae</taxon>
        <taxon>asterids</taxon>
        <taxon>lamiids</taxon>
        <taxon>Solanales</taxon>
        <taxon>Solanaceae</taxon>
        <taxon>Solanoideae</taxon>
        <taxon>Datureae</taxon>
        <taxon>Datura</taxon>
    </lineage>
</organism>
<sequence>MTSTGNKKQRKAVAWKEISKRRKLRDELEPDSFSGSKSEEGGEEAESDGEYPPADNAEEGNDDAEELGDDDFEVEESGNKDSVAEKSYDQVDDSDPATTPEA</sequence>
<name>A0ABS8WXH4_DATST</name>
<protein>
    <submittedName>
        <fullName evidence="2">Uncharacterized protein</fullName>
    </submittedName>
</protein>
<keyword evidence="3" id="KW-1185">Reference proteome</keyword>
<evidence type="ECO:0000313" key="2">
    <source>
        <dbReference type="EMBL" id="MCE3216022.1"/>
    </source>
</evidence>
<feature type="non-terminal residue" evidence="2">
    <location>
        <position position="102"/>
    </location>
</feature>